<evidence type="ECO:0000313" key="2">
    <source>
        <dbReference type="Proteomes" id="UP001597480"/>
    </source>
</evidence>
<dbReference type="PANTHER" id="PTHR39186:SF1">
    <property type="entry name" value="DUF2071 DOMAIN-CONTAINING PROTEIN"/>
    <property type="match status" value="1"/>
</dbReference>
<evidence type="ECO:0000313" key="1">
    <source>
        <dbReference type="EMBL" id="MFD2602027.1"/>
    </source>
</evidence>
<gene>
    <name evidence="1" type="ORF">ACFSR3_08160</name>
</gene>
<name>A0ABW5NVI2_9FLAO</name>
<proteinExistence type="predicted"/>
<dbReference type="RefSeq" id="WP_114759249.1">
    <property type="nucleotide sequence ID" value="NZ_JBHUMD010000008.1"/>
</dbReference>
<dbReference type="Pfam" id="PF09844">
    <property type="entry name" value="DUF2071"/>
    <property type="match status" value="1"/>
</dbReference>
<dbReference type="PANTHER" id="PTHR39186">
    <property type="entry name" value="DUF2071 FAMILY PROTEIN"/>
    <property type="match status" value="1"/>
</dbReference>
<dbReference type="Proteomes" id="UP001597480">
    <property type="component" value="Unassembled WGS sequence"/>
</dbReference>
<keyword evidence="2" id="KW-1185">Reference proteome</keyword>
<dbReference type="InterPro" id="IPR018644">
    <property type="entry name" value="DUF2071"/>
</dbReference>
<accession>A0ABW5NVI2</accession>
<sequence>MQQTIPIKKRTFLDAQWRKLVMMNFKVDPEVLKPYLPFETELDLWNDTCYISLVGFMFQETRMLKMKIPFHVNFEEINLRFYVKYKDTEGYRRGVVFIKEIVPMPSLTLVANAFYSENYETLTTSHAWLEDADSLTVKYGWKKDGRWNVMRTTSEKEPVDIVEGSEEEFITEHFWGYTKIKDNVSAEYEVQHPRWQVYPVKDYGLRVNFEKTYGPDFAFMQNLKPVSVFLAEGSEIVVKQGRKIKAEALEV</sequence>
<reference evidence="2" key="1">
    <citation type="journal article" date="2019" name="Int. J. Syst. Evol. Microbiol.">
        <title>The Global Catalogue of Microorganisms (GCM) 10K type strain sequencing project: providing services to taxonomists for standard genome sequencing and annotation.</title>
        <authorList>
            <consortium name="The Broad Institute Genomics Platform"/>
            <consortium name="The Broad Institute Genome Sequencing Center for Infectious Disease"/>
            <person name="Wu L."/>
            <person name="Ma J."/>
        </authorList>
    </citation>
    <scope>NUCLEOTIDE SEQUENCE [LARGE SCALE GENOMIC DNA]</scope>
    <source>
        <strain evidence="2">KCTC 42107</strain>
    </source>
</reference>
<comment type="caution">
    <text evidence="1">The sequence shown here is derived from an EMBL/GenBank/DDBJ whole genome shotgun (WGS) entry which is preliminary data.</text>
</comment>
<organism evidence="1 2">
    <name type="scientific">Flavobacterium suzhouense</name>
    <dbReference type="NCBI Taxonomy" id="1529638"/>
    <lineage>
        <taxon>Bacteria</taxon>
        <taxon>Pseudomonadati</taxon>
        <taxon>Bacteroidota</taxon>
        <taxon>Flavobacteriia</taxon>
        <taxon>Flavobacteriales</taxon>
        <taxon>Flavobacteriaceae</taxon>
        <taxon>Flavobacterium</taxon>
    </lineage>
</organism>
<protein>
    <submittedName>
        <fullName evidence="1">YqjF family protein</fullName>
    </submittedName>
</protein>
<dbReference type="EMBL" id="JBHUMD010000008">
    <property type="protein sequence ID" value="MFD2602027.1"/>
    <property type="molecule type" value="Genomic_DNA"/>
</dbReference>